<reference evidence="2 3" key="1">
    <citation type="submission" date="2017-11" db="EMBL/GenBank/DDBJ databases">
        <title>De novo assembly and phasing of dikaryotic genomes from two isolates of Puccinia coronata f. sp. avenae, the causal agent of oat crown rust.</title>
        <authorList>
            <person name="Miller M.E."/>
            <person name="Zhang Y."/>
            <person name="Omidvar V."/>
            <person name="Sperschneider J."/>
            <person name="Schwessinger B."/>
            <person name="Raley C."/>
            <person name="Palmer J.M."/>
            <person name="Garnica D."/>
            <person name="Upadhyaya N."/>
            <person name="Rathjen J."/>
            <person name="Taylor J.M."/>
            <person name="Park R.F."/>
            <person name="Dodds P.N."/>
            <person name="Hirsch C.D."/>
            <person name="Kianian S.F."/>
            <person name="Figueroa M."/>
        </authorList>
    </citation>
    <scope>NUCLEOTIDE SEQUENCE [LARGE SCALE GENOMIC DNA]</scope>
    <source>
        <strain evidence="2">12NC29</strain>
    </source>
</reference>
<evidence type="ECO:0000256" key="1">
    <source>
        <dbReference type="SAM" id="MobiDB-lite"/>
    </source>
</evidence>
<name>A0A2N5S9J3_9BASI</name>
<feature type="region of interest" description="Disordered" evidence="1">
    <location>
        <begin position="29"/>
        <end position="74"/>
    </location>
</feature>
<protein>
    <submittedName>
        <fullName evidence="2">Uncharacterized protein</fullName>
    </submittedName>
</protein>
<dbReference type="AlphaFoldDB" id="A0A2N5S9J3"/>
<evidence type="ECO:0000313" key="3">
    <source>
        <dbReference type="Proteomes" id="UP000235388"/>
    </source>
</evidence>
<keyword evidence="3" id="KW-1185">Reference proteome</keyword>
<feature type="compositionally biased region" description="Basic and acidic residues" evidence="1">
    <location>
        <begin position="63"/>
        <end position="74"/>
    </location>
</feature>
<accession>A0A2N5S9J3</accession>
<evidence type="ECO:0000313" key="2">
    <source>
        <dbReference type="EMBL" id="PLW09895.1"/>
    </source>
</evidence>
<feature type="compositionally biased region" description="Acidic residues" evidence="1">
    <location>
        <begin position="29"/>
        <end position="58"/>
    </location>
</feature>
<comment type="caution">
    <text evidence="2">The sequence shown here is derived from an EMBL/GenBank/DDBJ whole genome shotgun (WGS) entry which is preliminary data.</text>
</comment>
<dbReference type="Proteomes" id="UP000235388">
    <property type="component" value="Unassembled WGS sequence"/>
</dbReference>
<organism evidence="2 3">
    <name type="scientific">Puccinia coronata f. sp. avenae</name>
    <dbReference type="NCBI Taxonomy" id="200324"/>
    <lineage>
        <taxon>Eukaryota</taxon>
        <taxon>Fungi</taxon>
        <taxon>Dikarya</taxon>
        <taxon>Basidiomycota</taxon>
        <taxon>Pucciniomycotina</taxon>
        <taxon>Pucciniomycetes</taxon>
        <taxon>Pucciniales</taxon>
        <taxon>Pucciniaceae</taxon>
        <taxon>Puccinia</taxon>
    </lineage>
</organism>
<proteinExistence type="predicted"/>
<gene>
    <name evidence="2" type="ORF">PCANC_21541</name>
</gene>
<dbReference type="EMBL" id="PGCJ01001083">
    <property type="protein sequence ID" value="PLW09895.1"/>
    <property type="molecule type" value="Genomic_DNA"/>
</dbReference>
<sequence length="108" mass="12614">MQLEKKDPDQNVRWLHFVLPLVYCKDDELSDDQDSELGDDQDSELGDDQDSESGDDESYMAPHHSEPSKTELSHRRQQIVLEYVIGDGHWARKWLRLDEPPLTEMKGF</sequence>